<reference evidence="2 3" key="1">
    <citation type="submission" date="2010-03" db="EMBL/GenBank/DDBJ databases">
        <authorList>
            <consortium name="The Broad Institute Genome Sequencing Platform"/>
            <person name="Ward D."/>
            <person name="Earl A."/>
            <person name="Feldgarden M."/>
            <person name="Gevers D."/>
            <person name="Young S."/>
            <person name="Zeng Q."/>
            <person name="Koehrsen M."/>
            <person name="Alvarado L."/>
            <person name="Berlin A.M."/>
            <person name="Borenstein D."/>
            <person name="Chapman S.B."/>
            <person name="Chen Z."/>
            <person name="Engels R."/>
            <person name="Freedman E."/>
            <person name="Gellesch M."/>
            <person name="Goldberg J."/>
            <person name="Griggs A."/>
            <person name="Gujja S."/>
            <person name="Heilman E.R."/>
            <person name="Heiman D.I."/>
            <person name="Hepburn T.A."/>
            <person name="Howarth C."/>
            <person name="Jen D."/>
            <person name="Larson L."/>
            <person name="Mehta T."/>
            <person name="Park D."/>
            <person name="Pearson M."/>
            <person name="Richards J."/>
            <person name="Roberts A."/>
            <person name="Saif S."/>
            <person name="Shea T.D."/>
            <person name="Shenoy N."/>
            <person name="Sisk P."/>
            <person name="Stolte C."/>
            <person name="Sykes S.N."/>
            <person name="Walk T."/>
            <person name="White J."/>
            <person name="Yandava C."/>
            <person name="Izard J."/>
            <person name="Baranova O.V."/>
            <person name="Blanton J.M."/>
            <person name="Tanner A.C."/>
            <person name="Dewhirst F."/>
            <person name="Haas B."/>
            <person name="Nusbaum C."/>
            <person name="Birren B."/>
        </authorList>
    </citation>
    <scope>NUCLEOTIDE SEQUENCE [LARGE SCALE GENOMIC DNA]</scope>
    <source>
        <strain evidence="2 3">ATCC 29453</strain>
    </source>
</reference>
<name>U6Q1H8_9NEIS</name>
<keyword evidence="1" id="KW-0472">Membrane</keyword>
<keyword evidence="1" id="KW-0812">Transmembrane</keyword>
<dbReference type="STRING" id="641147.HMPREF9021_02564"/>
<keyword evidence="1" id="KW-1133">Transmembrane helix</keyword>
<proteinExistence type="predicted"/>
<comment type="caution">
    <text evidence="2">The sequence shown here is derived from an EMBL/GenBank/DDBJ whole genome shotgun (WGS) entry which is preliminary data.</text>
</comment>
<dbReference type="EMBL" id="ADCY02000035">
    <property type="protein sequence ID" value="EJZ50207.1"/>
    <property type="molecule type" value="Genomic_DNA"/>
</dbReference>
<organism evidence="2 3">
    <name type="scientific">Simonsiella muelleri ATCC 29453</name>
    <dbReference type="NCBI Taxonomy" id="641147"/>
    <lineage>
        <taxon>Bacteria</taxon>
        <taxon>Pseudomonadati</taxon>
        <taxon>Pseudomonadota</taxon>
        <taxon>Betaproteobacteria</taxon>
        <taxon>Neisseriales</taxon>
        <taxon>Neisseriaceae</taxon>
        <taxon>Simonsiella</taxon>
    </lineage>
</organism>
<evidence type="ECO:0000313" key="2">
    <source>
        <dbReference type="EMBL" id="EJZ50207.1"/>
    </source>
</evidence>
<feature type="transmembrane region" description="Helical" evidence="1">
    <location>
        <begin position="36"/>
        <end position="54"/>
    </location>
</feature>
<reference evidence="2 3" key="2">
    <citation type="submission" date="2011-10" db="EMBL/GenBank/DDBJ databases">
        <title>The Genome Sequence of Simonsiella muelleri ATCC 29453.</title>
        <authorList>
            <consortium name="The Broad Institute Genome Sequencing Platform"/>
            <consortium name="The Broad Institute Genome Sequencing Center for Infectious Disease"/>
            <person name="Earl A."/>
            <person name="Ward D."/>
            <person name="Feldgarden M."/>
            <person name="Gevers D."/>
            <person name="Izard J."/>
            <person name="Baranova O.V."/>
            <person name="Blanton J.M."/>
            <person name="Tanner A.C."/>
            <person name="Dewhirst F."/>
            <person name="Young S.K."/>
            <person name="Zeng Q."/>
            <person name="Gargeya S."/>
            <person name="Fitzgerald M."/>
            <person name="Haas B."/>
            <person name="Abouelleil A."/>
            <person name="Alvarado L."/>
            <person name="Arachchi H.M."/>
            <person name="Berlin A."/>
            <person name="Brown A."/>
            <person name="Chapman S.B."/>
            <person name="Chen Z."/>
            <person name="Dunbar C."/>
            <person name="Freedman E."/>
            <person name="Gearin G."/>
            <person name="Goldberg J."/>
            <person name="Griggs A."/>
            <person name="Gujja S."/>
            <person name="Heiman D."/>
            <person name="Howarth C."/>
            <person name="Larson L."/>
            <person name="Lui A."/>
            <person name="MacDonald P.J.P."/>
            <person name="Montmayeur A."/>
            <person name="Murphy C."/>
            <person name="Neiman D."/>
            <person name="Pearson M."/>
            <person name="Priest M."/>
            <person name="Roberts A."/>
            <person name="Saif S."/>
            <person name="Shea T."/>
            <person name="Shenoy N."/>
            <person name="Sisk P."/>
            <person name="Stolte C."/>
            <person name="Sykes S."/>
            <person name="Wortman J."/>
            <person name="Nusbaum C."/>
            <person name="Birren B."/>
        </authorList>
    </citation>
    <scope>NUCLEOTIDE SEQUENCE [LARGE SCALE GENOMIC DNA]</scope>
    <source>
        <strain evidence="2 3">ATCC 29453</strain>
    </source>
</reference>
<accession>U6Q1H8</accession>
<sequence>MKGTKMIKKLAWAALLFLVGFWSAIEFVVDLGKFSGAISLLFFGLGVLITYALLSYSQDETVAWIEYAQYLEKELQIKEKVCADMEEIYGGWRGGIRGEIKQDLGLAYGAMKEEKPEQFFRTVKVGVAAQSFFSKSAWADWLESQYFELLSEIAQLTDDDNDWERVEEWERVINA</sequence>
<gene>
    <name evidence="2" type="ORF">HMPREF9021_02564</name>
</gene>
<evidence type="ECO:0000313" key="3">
    <source>
        <dbReference type="Proteomes" id="UP000017813"/>
    </source>
</evidence>
<dbReference type="AlphaFoldDB" id="U6Q1H8"/>
<evidence type="ECO:0000256" key="1">
    <source>
        <dbReference type="SAM" id="Phobius"/>
    </source>
</evidence>
<dbReference type="KEGG" id="smur:BWP33_08410"/>
<protein>
    <submittedName>
        <fullName evidence="2">Uncharacterized protein</fullName>
    </submittedName>
</protein>
<keyword evidence="3" id="KW-1185">Reference proteome</keyword>
<dbReference type="KEGG" id="smur:BWP33_07405"/>
<dbReference type="Proteomes" id="UP000017813">
    <property type="component" value="Unassembled WGS sequence"/>
</dbReference>
<dbReference type="HOGENOM" id="CLU_1531532_0_0_4"/>